<proteinExistence type="predicted"/>
<dbReference type="AlphaFoldDB" id="A0A2P2KH54"/>
<organism evidence="2">
    <name type="scientific">Rhizophora mucronata</name>
    <name type="common">Asiatic mangrove</name>
    <dbReference type="NCBI Taxonomy" id="61149"/>
    <lineage>
        <taxon>Eukaryota</taxon>
        <taxon>Viridiplantae</taxon>
        <taxon>Streptophyta</taxon>
        <taxon>Embryophyta</taxon>
        <taxon>Tracheophyta</taxon>
        <taxon>Spermatophyta</taxon>
        <taxon>Magnoliopsida</taxon>
        <taxon>eudicotyledons</taxon>
        <taxon>Gunneridae</taxon>
        <taxon>Pentapetalae</taxon>
        <taxon>rosids</taxon>
        <taxon>fabids</taxon>
        <taxon>Malpighiales</taxon>
        <taxon>Rhizophoraceae</taxon>
        <taxon>Rhizophora</taxon>
    </lineage>
</organism>
<keyword evidence="1" id="KW-0812">Transmembrane</keyword>
<sequence length="126" mass="14250">MAYRGCLECLLKLLNFLLTLVGLAMVGYGIYMFVEYKRASVHKPLSPVSYDPGLIQLGRPMLMAVSLSESILDKLPKAWYCPMSLISFSHVIMDLIIERKIGNTIFESLKKEFNTKACISFSKVLH</sequence>
<dbReference type="EMBL" id="GGEC01024562">
    <property type="protein sequence ID" value="MBX05046.1"/>
    <property type="molecule type" value="Transcribed_RNA"/>
</dbReference>
<keyword evidence="1" id="KW-0472">Membrane</keyword>
<reference evidence="2" key="1">
    <citation type="submission" date="2018-02" db="EMBL/GenBank/DDBJ databases">
        <title>Rhizophora mucronata_Transcriptome.</title>
        <authorList>
            <person name="Meera S.P."/>
            <person name="Sreeshan A."/>
            <person name="Augustine A."/>
        </authorList>
    </citation>
    <scope>NUCLEOTIDE SEQUENCE</scope>
    <source>
        <tissue evidence="2">Leaf</tissue>
    </source>
</reference>
<name>A0A2P2KH54_RHIMU</name>
<evidence type="ECO:0000313" key="2">
    <source>
        <dbReference type="EMBL" id="MBX05046.1"/>
    </source>
</evidence>
<keyword evidence="1" id="KW-1133">Transmembrane helix</keyword>
<feature type="transmembrane region" description="Helical" evidence="1">
    <location>
        <begin position="13"/>
        <end position="34"/>
    </location>
</feature>
<evidence type="ECO:0000256" key="1">
    <source>
        <dbReference type="SAM" id="Phobius"/>
    </source>
</evidence>
<accession>A0A2P2KH54</accession>
<protein>
    <submittedName>
        <fullName evidence="2">Uncharacterized protein MANES_15G173600</fullName>
    </submittedName>
</protein>